<keyword evidence="2" id="KW-0238">DNA-binding</keyword>
<evidence type="ECO:0000313" key="9">
    <source>
        <dbReference type="Proteomes" id="UP001239994"/>
    </source>
</evidence>
<keyword evidence="6" id="KW-1133">Transmembrane helix</keyword>
<evidence type="ECO:0000313" key="8">
    <source>
        <dbReference type="EMBL" id="KAK1804226.1"/>
    </source>
</evidence>
<reference evidence="8" key="1">
    <citation type="submission" date="2023-03" db="EMBL/GenBank/DDBJ databases">
        <title>Electrophorus voltai genome.</title>
        <authorList>
            <person name="Bian C."/>
        </authorList>
    </citation>
    <scope>NUCLEOTIDE SEQUENCE</scope>
    <source>
        <strain evidence="8">CB-2022</strain>
        <tissue evidence="8">Muscle</tissue>
    </source>
</reference>
<gene>
    <name evidence="8" type="ORF">P4O66_020266</name>
</gene>
<evidence type="ECO:0000259" key="7">
    <source>
        <dbReference type="PROSITE" id="PS51843"/>
    </source>
</evidence>
<dbReference type="GO" id="GO:0042562">
    <property type="term" value="F:hormone binding"/>
    <property type="evidence" value="ECO:0007669"/>
    <property type="project" value="UniProtKB-ARBA"/>
</dbReference>
<organism evidence="8 9">
    <name type="scientific">Electrophorus voltai</name>
    <dbReference type="NCBI Taxonomy" id="2609070"/>
    <lineage>
        <taxon>Eukaryota</taxon>
        <taxon>Metazoa</taxon>
        <taxon>Chordata</taxon>
        <taxon>Craniata</taxon>
        <taxon>Vertebrata</taxon>
        <taxon>Euteleostomi</taxon>
        <taxon>Actinopterygii</taxon>
        <taxon>Neopterygii</taxon>
        <taxon>Teleostei</taxon>
        <taxon>Ostariophysi</taxon>
        <taxon>Gymnotiformes</taxon>
        <taxon>Gymnotoidei</taxon>
        <taxon>Gymnotidae</taxon>
        <taxon>Electrophorus</taxon>
    </lineage>
</organism>
<proteinExistence type="predicted"/>
<dbReference type="PANTHER" id="PTHR48092">
    <property type="entry name" value="KNIRPS-RELATED PROTEIN-RELATED"/>
    <property type="match status" value="1"/>
</dbReference>
<feature type="transmembrane region" description="Helical" evidence="6">
    <location>
        <begin position="44"/>
        <end position="66"/>
    </location>
</feature>
<dbReference type="GO" id="GO:0003677">
    <property type="term" value="F:DNA binding"/>
    <property type="evidence" value="ECO:0007669"/>
    <property type="project" value="UniProtKB-KW"/>
</dbReference>
<evidence type="ECO:0000256" key="3">
    <source>
        <dbReference type="ARBA" id="ARBA00023163"/>
    </source>
</evidence>
<dbReference type="SMART" id="SM00430">
    <property type="entry name" value="HOLI"/>
    <property type="match status" value="1"/>
</dbReference>
<dbReference type="Pfam" id="PF00104">
    <property type="entry name" value="Hormone_recep"/>
    <property type="match status" value="1"/>
</dbReference>
<keyword evidence="6" id="KW-0472">Membrane</keyword>
<dbReference type="EMBL" id="JAROKS010000004">
    <property type="protein sequence ID" value="KAK1804226.1"/>
    <property type="molecule type" value="Genomic_DNA"/>
</dbReference>
<keyword evidence="1" id="KW-0805">Transcription regulation</keyword>
<dbReference type="Gene3D" id="1.10.565.10">
    <property type="entry name" value="Retinoid X Receptor"/>
    <property type="match status" value="1"/>
</dbReference>
<protein>
    <recommendedName>
        <fullName evidence="7">NR LBD domain-containing protein</fullName>
    </recommendedName>
</protein>
<dbReference type="InterPro" id="IPR000536">
    <property type="entry name" value="Nucl_hrmn_rcpt_lig-bd"/>
</dbReference>
<keyword evidence="6" id="KW-0812">Transmembrane</keyword>
<evidence type="ECO:0000256" key="2">
    <source>
        <dbReference type="ARBA" id="ARBA00023125"/>
    </source>
</evidence>
<dbReference type="InterPro" id="IPR035500">
    <property type="entry name" value="NHR-like_dom_sf"/>
</dbReference>
<accession>A0AAD9E3Z5</accession>
<feature type="transmembrane region" description="Helical" evidence="6">
    <location>
        <begin position="20"/>
        <end position="37"/>
    </location>
</feature>
<feature type="domain" description="NR LBD" evidence="7">
    <location>
        <begin position="1"/>
        <end position="212"/>
    </location>
</feature>
<dbReference type="PROSITE" id="PS51843">
    <property type="entry name" value="NR_LBD"/>
    <property type="match status" value="1"/>
</dbReference>
<keyword evidence="5" id="KW-0539">Nucleus</keyword>
<dbReference type="SUPFAM" id="SSF48508">
    <property type="entry name" value="Nuclear receptor ligand-binding domain"/>
    <property type="match status" value="1"/>
</dbReference>
<evidence type="ECO:0000256" key="6">
    <source>
        <dbReference type="SAM" id="Phobius"/>
    </source>
</evidence>
<evidence type="ECO:0000256" key="1">
    <source>
        <dbReference type="ARBA" id="ARBA00023015"/>
    </source>
</evidence>
<keyword evidence="4" id="KW-0675">Receptor</keyword>
<sequence length="250" mass="28475">MGRKDGYFIAFRSYTWMTSWLYSWMGIMVFALGWRSFKKVNARMLYFAPDLVFSDMVFTLSIALSLKPKGTDLDLSQPCSPSLTAPSQRMQVSSMYEHCVCMQHLSQSLGQLKVTKEEFYCMKVMLLFSVVPEEGLKSQSCFDELRMTYINELNRLVSHTSQGDQAERLFQLTQLLDSLHRIVKKLHQFTYNLFIQAQSQSVKVNFPDMISDIISVHVPKILTGMASQFSSMNSTVTLSSLPLALSGAHL</sequence>
<dbReference type="AlphaFoldDB" id="A0AAD9E3Z5"/>
<keyword evidence="3" id="KW-0804">Transcription</keyword>
<dbReference type="InterPro" id="IPR050200">
    <property type="entry name" value="Nuclear_hormone_rcpt_NR3"/>
</dbReference>
<evidence type="ECO:0000256" key="4">
    <source>
        <dbReference type="ARBA" id="ARBA00023170"/>
    </source>
</evidence>
<comment type="caution">
    <text evidence="8">The sequence shown here is derived from an EMBL/GenBank/DDBJ whole genome shotgun (WGS) entry which is preliminary data.</text>
</comment>
<dbReference type="GO" id="GO:0033993">
    <property type="term" value="P:response to lipid"/>
    <property type="evidence" value="ECO:0007669"/>
    <property type="project" value="UniProtKB-ARBA"/>
</dbReference>
<name>A0AAD9E3Z5_9TELE</name>
<evidence type="ECO:0000256" key="5">
    <source>
        <dbReference type="ARBA" id="ARBA00023242"/>
    </source>
</evidence>
<keyword evidence="9" id="KW-1185">Reference proteome</keyword>
<dbReference type="Proteomes" id="UP001239994">
    <property type="component" value="Unassembled WGS sequence"/>
</dbReference>